<accession>A0A0K9GXV3</accession>
<dbReference type="Pfam" id="PF13797">
    <property type="entry name" value="Post_transc_reg"/>
    <property type="match status" value="1"/>
</dbReference>
<protein>
    <recommendedName>
        <fullName evidence="3">Post-transcriptional regulator</fullName>
    </recommendedName>
</protein>
<keyword evidence="2" id="KW-1185">Reference proteome</keyword>
<reference evidence="2" key="1">
    <citation type="submission" date="2015-07" db="EMBL/GenBank/DDBJ databases">
        <title>Genome sequencing project for genomic taxonomy and phylogenomics of Bacillus-like bacteria.</title>
        <authorList>
            <person name="Liu B."/>
            <person name="Wang J."/>
            <person name="Zhu Y."/>
            <person name="Liu G."/>
            <person name="Chen Q."/>
            <person name="Chen Z."/>
            <person name="Lan J."/>
            <person name="Che J."/>
            <person name="Ge C."/>
            <person name="Shi H."/>
            <person name="Pan Z."/>
            <person name="Liu X."/>
        </authorList>
    </citation>
    <scope>NUCLEOTIDE SEQUENCE [LARGE SCALE GENOMIC DNA]</scope>
    <source>
        <strain evidence="2">FJAT-27997</strain>
    </source>
</reference>
<dbReference type="RefSeq" id="WP_049682425.1">
    <property type="nucleotide sequence ID" value="NZ_LFZW01000001.1"/>
</dbReference>
<dbReference type="InterPro" id="IPR025716">
    <property type="entry name" value="Post-transcriptional_regulator"/>
</dbReference>
<dbReference type="Proteomes" id="UP000037146">
    <property type="component" value="Unassembled WGS sequence"/>
</dbReference>
<name>A0A0K9GXV3_9BACI</name>
<gene>
    <name evidence="1" type="ORF">AC625_17320</name>
</gene>
<dbReference type="PATRIC" id="fig|1679170.3.peg.3942"/>
<dbReference type="AlphaFoldDB" id="A0A0K9GXV3"/>
<comment type="caution">
    <text evidence="1">The sequence shown here is derived from an EMBL/GenBank/DDBJ whole genome shotgun (WGS) entry which is preliminary data.</text>
</comment>
<dbReference type="STRING" id="1679170.AC625_17320"/>
<evidence type="ECO:0008006" key="3">
    <source>
        <dbReference type="Google" id="ProtNLM"/>
    </source>
</evidence>
<dbReference type="EMBL" id="LFZW01000001">
    <property type="protein sequence ID" value="KMY51072.1"/>
    <property type="molecule type" value="Genomic_DNA"/>
</dbReference>
<evidence type="ECO:0000313" key="1">
    <source>
        <dbReference type="EMBL" id="KMY51072.1"/>
    </source>
</evidence>
<sequence length="100" mass="11932">MEKQHPYQRYFIKVKPVLRNKVEELRLLGLGDVNENEVWECLVTKKWKKPDVDIHIHEIVQDILTLSNSQYMTYKTIEAYKAPNLFKELSSEDLNQLLKD</sequence>
<organism evidence="1 2">
    <name type="scientific">Peribacillus loiseleuriae</name>
    <dbReference type="NCBI Taxonomy" id="1679170"/>
    <lineage>
        <taxon>Bacteria</taxon>
        <taxon>Bacillati</taxon>
        <taxon>Bacillota</taxon>
        <taxon>Bacilli</taxon>
        <taxon>Bacillales</taxon>
        <taxon>Bacillaceae</taxon>
        <taxon>Peribacillus</taxon>
    </lineage>
</organism>
<proteinExistence type="predicted"/>
<evidence type="ECO:0000313" key="2">
    <source>
        <dbReference type="Proteomes" id="UP000037146"/>
    </source>
</evidence>